<feature type="signal peptide" evidence="1">
    <location>
        <begin position="1"/>
        <end position="23"/>
    </location>
</feature>
<gene>
    <name evidence="2" type="ORF">AM202_04816</name>
</gene>
<dbReference type="RefSeq" id="WP_005819091.1">
    <property type="nucleotide sequence ID" value="NZ_ACFT01000038.1"/>
</dbReference>
<keyword evidence="1" id="KW-0732">Signal</keyword>
<dbReference type="Proteomes" id="UP000003394">
    <property type="component" value="Unassembled WGS sequence"/>
</dbReference>
<evidence type="ECO:0000313" key="3">
    <source>
        <dbReference type="Proteomes" id="UP000003394"/>
    </source>
</evidence>
<dbReference type="EMBL" id="ACFT01000038">
    <property type="protein sequence ID" value="EEV24253.1"/>
    <property type="molecule type" value="Genomic_DNA"/>
</dbReference>
<proteinExistence type="predicted"/>
<keyword evidence="3" id="KW-1185">Reference proteome</keyword>
<accession>A0ABM9YSQ8</accession>
<evidence type="ECO:0000256" key="1">
    <source>
        <dbReference type="SAM" id="SignalP"/>
    </source>
</evidence>
<reference evidence="2 3" key="1">
    <citation type="journal article" date="2010" name="Vet. Microbiol.">
        <title>Production of haemolysins by strains of the Actinobacillus minor/porcitonsillarum complex.</title>
        <authorList>
            <person name="Arya G."/>
            <person name="Niven D.F."/>
        </authorList>
    </citation>
    <scope>NUCLEOTIDE SEQUENCE [LARGE SCALE GENOMIC DNA]</scope>
    <source>
        <strain evidence="3">strain 202</strain>
    </source>
</reference>
<feature type="chain" id="PRO_5046885700" description="Lipoprotein" evidence="1">
    <location>
        <begin position="24"/>
        <end position="146"/>
    </location>
</feature>
<evidence type="ECO:0008006" key="4">
    <source>
        <dbReference type="Google" id="ProtNLM"/>
    </source>
</evidence>
<sequence>MKKLLSLCTVTFLGVFTLSTSYADEPMRLTKLQCSDIIPNNDGSSCKADRAVPVQVDLLSKYKNKQDIPTIQLHIKSRYDTVPVTEFSVNDGSCSTTFEKFATPEGIKLDGLAPLQLKITSQCDVKSVKFATEDRYTKYYWVFERN</sequence>
<name>A0ABM9YSQ8_9PAST</name>
<evidence type="ECO:0000313" key="2">
    <source>
        <dbReference type="EMBL" id="EEV24253.1"/>
    </source>
</evidence>
<organism evidence="2 3">
    <name type="scientific">Actinobacillus minor 202</name>
    <dbReference type="NCBI Taxonomy" id="591023"/>
    <lineage>
        <taxon>Bacteria</taxon>
        <taxon>Pseudomonadati</taxon>
        <taxon>Pseudomonadota</taxon>
        <taxon>Gammaproteobacteria</taxon>
        <taxon>Pasteurellales</taxon>
        <taxon>Pasteurellaceae</taxon>
        <taxon>Actinobacillus</taxon>
    </lineage>
</organism>
<comment type="caution">
    <text evidence="2">The sequence shown here is derived from an EMBL/GenBank/DDBJ whole genome shotgun (WGS) entry which is preliminary data.</text>
</comment>
<protein>
    <recommendedName>
        <fullName evidence="4">Lipoprotein</fullName>
    </recommendedName>
</protein>